<feature type="domain" description="SCAN box" evidence="2">
    <location>
        <begin position="80"/>
        <end position="153"/>
    </location>
</feature>
<organism evidence="3 4">
    <name type="scientific">Alligator mississippiensis</name>
    <name type="common">American alligator</name>
    <dbReference type="NCBI Taxonomy" id="8496"/>
    <lineage>
        <taxon>Eukaryota</taxon>
        <taxon>Metazoa</taxon>
        <taxon>Chordata</taxon>
        <taxon>Craniata</taxon>
        <taxon>Vertebrata</taxon>
        <taxon>Euteleostomi</taxon>
        <taxon>Archelosauria</taxon>
        <taxon>Archosauria</taxon>
        <taxon>Crocodylia</taxon>
        <taxon>Alligatoridae</taxon>
        <taxon>Alligatorinae</taxon>
        <taxon>Alligator</taxon>
    </lineage>
</organism>
<dbReference type="InterPro" id="IPR038269">
    <property type="entry name" value="SCAN_sf"/>
</dbReference>
<sequence>MQQMTHEDNVEAYIESFERMVIQLGLDRLQWASQLGSLVVGKAQAAYQALPREDVCDYDKVKAAILHHLELTPEHYWKLFWARKSKEDHEPQNLIQLLKDLMDKWVPPRKVDWAALADQILLKQFMKDLEEDTQLWVHRHLPRTATEALRIVEAFVASEGEALREKTYRSSATTSKKEDEPQRGPSRYT</sequence>
<evidence type="ECO:0000256" key="1">
    <source>
        <dbReference type="SAM" id="MobiDB-lite"/>
    </source>
</evidence>
<dbReference type="Gene3D" id="1.10.4020.10">
    <property type="entry name" value="DNA breaking-rejoining enzymes"/>
    <property type="match status" value="1"/>
</dbReference>
<dbReference type="EMBL" id="AKHW03003332">
    <property type="protein sequence ID" value="KYO34768.1"/>
    <property type="molecule type" value="Genomic_DNA"/>
</dbReference>
<comment type="caution">
    <text evidence="3">The sequence shown here is derived from an EMBL/GenBank/DDBJ whole genome shotgun (WGS) entry which is preliminary data.</text>
</comment>
<proteinExistence type="predicted"/>
<dbReference type="AlphaFoldDB" id="A0A151ND77"/>
<dbReference type="SUPFAM" id="SSF47353">
    <property type="entry name" value="Retrovirus capsid dimerization domain-like"/>
    <property type="match status" value="1"/>
</dbReference>
<keyword evidence="4" id="KW-1185">Reference proteome</keyword>
<evidence type="ECO:0000259" key="2">
    <source>
        <dbReference type="PROSITE" id="PS50804"/>
    </source>
</evidence>
<evidence type="ECO:0000313" key="3">
    <source>
        <dbReference type="EMBL" id="KYO34768.1"/>
    </source>
</evidence>
<dbReference type="PANTHER" id="PTHR46888:SF1">
    <property type="entry name" value="RIBONUCLEASE H"/>
    <property type="match status" value="1"/>
</dbReference>
<dbReference type="Proteomes" id="UP000050525">
    <property type="component" value="Unassembled WGS sequence"/>
</dbReference>
<dbReference type="Pfam" id="PF02023">
    <property type="entry name" value="SCAN"/>
    <property type="match status" value="1"/>
</dbReference>
<dbReference type="PANTHER" id="PTHR46888">
    <property type="entry name" value="ZINC KNUCKLE DOMAINCONTAINING PROTEIN-RELATED"/>
    <property type="match status" value="1"/>
</dbReference>
<name>A0A151ND77_ALLMI</name>
<reference evidence="3 4" key="1">
    <citation type="journal article" date="2012" name="Genome Biol.">
        <title>Sequencing three crocodilian genomes to illuminate the evolution of archosaurs and amniotes.</title>
        <authorList>
            <person name="St John J.A."/>
            <person name="Braun E.L."/>
            <person name="Isberg S.R."/>
            <person name="Miles L.G."/>
            <person name="Chong A.Y."/>
            <person name="Gongora J."/>
            <person name="Dalzell P."/>
            <person name="Moran C."/>
            <person name="Bed'hom B."/>
            <person name="Abzhanov A."/>
            <person name="Burgess S.C."/>
            <person name="Cooksey A.M."/>
            <person name="Castoe T.A."/>
            <person name="Crawford N.G."/>
            <person name="Densmore L.D."/>
            <person name="Drew J.C."/>
            <person name="Edwards S.V."/>
            <person name="Faircloth B.C."/>
            <person name="Fujita M.K."/>
            <person name="Greenwold M.J."/>
            <person name="Hoffmann F.G."/>
            <person name="Howard J.M."/>
            <person name="Iguchi T."/>
            <person name="Janes D.E."/>
            <person name="Khan S.Y."/>
            <person name="Kohno S."/>
            <person name="de Koning A.J."/>
            <person name="Lance S.L."/>
            <person name="McCarthy F.M."/>
            <person name="McCormack J.E."/>
            <person name="Merchant M.E."/>
            <person name="Peterson D.G."/>
            <person name="Pollock D.D."/>
            <person name="Pourmand N."/>
            <person name="Raney B.J."/>
            <person name="Roessler K.A."/>
            <person name="Sanford J.R."/>
            <person name="Sawyer R.H."/>
            <person name="Schmidt C.J."/>
            <person name="Triplett E.W."/>
            <person name="Tuberville T.D."/>
            <person name="Venegas-Anaya M."/>
            <person name="Howard J.T."/>
            <person name="Jarvis E.D."/>
            <person name="Guillette L.J.Jr."/>
            <person name="Glenn T.C."/>
            <person name="Green R.E."/>
            <person name="Ray D.A."/>
        </authorList>
    </citation>
    <scope>NUCLEOTIDE SEQUENCE [LARGE SCALE GENOMIC DNA]</scope>
    <source>
        <strain evidence="3">KSC_2009_1</strain>
    </source>
</reference>
<accession>A0A151ND77</accession>
<dbReference type="InterPro" id="IPR003309">
    <property type="entry name" value="SCAN_dom"/>
</dbReference>
<protein>
    <recommendedName>
        <fullName evidence="2">SCAN box domain-containing protein</fullName>
    </recommendedName>
</protein>
<gene>
    <name evidence="3" type="ORF">Y1Q_0010510</name>
</gene>
<feature type="region of interest" description="Disordered" evidence="1">
    <location>
        <begin position="161"/>
        <end position="189"/>
    </location>
</feature>
<dbReference type="PROSITE" id="PS50804">
    <property type="entry name" value="SCAN_BOX"/>
    <property type="match status" value="1"/>
</dbReference>
<evidence type="ECO:0000313" key="4">
    <source>
        <dbReference type="Proteomes" id="UP000050525"/>
    </source>
</evidence>